<name>A0A5A5T777_9CHLR</name>
<protein>
    <submittedName>
        <fullName evidence="1">Uncharacterized protein</fullName>
    </submittedName>
</protein>
<sequence length="103" mass="11140">MINNLDLINNLDQIDWNKLDGGAGTAYAIPGLFRDLISTDEAKVSASFDSLAKTVLNQDTHIEIILATIPFLIDIMHLPVIKLHARLALLLGALAESSPNGSF</sequence>
<dbReference type="EMBL" id="BIXY01000007">
    <property type="protein sequence ID" value="GCF07238.1"/>
    <property type="molecule type" value="Genomic_DNA"/>
</dbReference>
<reference evidence="1 2" key="1">
    <citation type="submission" date="2019-01" db="EMBL/GenBank/DDBJ databases">
        <title>Draft genome sequence of Dictyobacter sp. Uno17.</title>
        <authorList>
            <person name="Wang C.M."/>
            <person name="Zheng Y."/>
            <person name="Sakai Y."/>
            <person name="Abe K."/>
            <person name="Yokota A."/>
            <person name="Yabe S."/>
        </authorList>
    </citation>
    <scope>NUCLEOTIDE SEQUENCE [LARGE SCALE GENOMIC DNA]</scope>
    <source>
        <strain evidence="1 2">Uno17</strain>
    </source>
</reference>
<accession>A0A5A5T777</accession>
<dbReference type="RefSeq" id="WP_149400270.1">
    <property type="nucleotide sequence ID" value="NZ_BIXY01000007.1"/>
</dbReference>
<evidence type="ECO:0000313" key="2">
    <source>
        <dbReference type="Proteomes" id="UP000322530"/>
    </source>
</evidence>
<keyword evidence="2" id="KW-1185">Reference proteome</keyword>
<gene>
    <name evidence="1" type="ORF">KDI_08020</name>
</gene>
<comment type="caution">
    <text evidence="1">The sequence shown here is derived from an EMBL/GenBank/DDBJ whole genome shotgun (WGS) entry which is preliminary data.</text>
</comment>
<dbReference type="Proteomes" id="UP000322530">
    <property type="component" value="Unassembled WGS sequence"/>
</dbReference>
<organism evidence="1 2">
    <name type="scientific">Dictyobacter arantiisoli</name>
    <dbReference type="NCBI Taxonomy" id="2014874"/>
    <lineage>
        <taxon>Bacteria</taxon>
        <taxon>Bacillati</taxon>
        <taxon>Chloroflexota</taxon>
        <taxon>Ktedonobacteria</taxon>
        <taxon>Ktedonobacterales</taxon>
        <taxon>Dictyobacteraceae</taxon>
        <taxon>Dictyobacter</taxon>
    </lineage>
</organism>
<evidence type="ECO:0000313" key="1">
    <source>
        <dbReference type="EMBL" id="GCF07238.1"/>
    </source>
</evidence>
<proteinExistence type="predicted"/>
<dbReference type="AlphaFoldDB" id="A0A5A5T777"/>